<proteinExistence type="predicted"/>
<evidence type="ECO:0000313" key="12">
    <source>
        <dbReference type="Proteomes" id="UP000315010"/>
    </source>
</evidence>
<evidence type="ECO:0000256" key="9">
    <source>
        <dbReference type="PROSITE-ProRule" id="PRU00703"/>
    </source>
</evidence>
<dbReference type="NCBIfam" id="NF011443">
    <property type="entry name" value="PRK14869.1-5"/>
    <property type="match status" value="1"/>
</dbReference>
<dbReference type="GO" id="GO:0046872">
    <property type="term" value="F:metal ion binding"/>
    <property type="evidence" value="ECO:0007669"/>
    <property type="project" value="UniProtKB-KW"/>
</dbReference>
<dbReference type="SMART" id="SM01131">
    <property type="entry name" value="DHHA2"/>
    <property type="match status" value="1"/>
</dbReference>
<dbReference type="GO" id="GO:0005737">
    <property type="term" value="C:cytoplasm"/>
    <property type="evidence" value="ECO:0007669"/>
    <property type="project" value="InterPro"/>
</dbReference>
<keyword evidence="4" id="KW-0479">Metal-binding</keyword>
<dbReference type="NCBIfam" id="NF011445">
    <property type="entry name" value="PRK14869.2-1"/>
    <property type="match status" value="1"/>
</dbReference>
<dbReference type="InterPro" id="IPR010766">
    <property type="entry name" value="DRTGG"/>
</dbReference>
<dbReference type="Gene3D" id="3.90.1640.10">
    <property type="entry name" value="inorganic pyrophosphatase (n-terminal core)"/>
    <property type="match status" value="2"/>
</dbReference>
<name>A0A5C5YZV2_9BACT</name>
<keyword evidence="6" id="KW-0464">Manganese</keyword>
<dbReference type="PANTHER" id="PTHR12112:SF22">
    <property type="entry name" value="MANGANESE-DEPENDENT INORGANIC PYROPHOSPHATASE-RELATED"/>
    <property type="match status" value="1"/>
</dbReference>
<dbReference type="EC" id="3.6.1.1" evidence="3"/>
<dbReference type="InterPro" id="IPR000644">
    <property type="entry name" value="CBS_dom"/>
</dbReference>
<dbReference type="Pfam" id="PF02833">
    <property type="entry name" value="DHHA2"/>
    <property type="match status" value="1"/>
</dbReference>
<gene>
    <name evidence="11" type="ORF">CA13_15140</name>
</gene>
<keyword evidence="12" id="KW-1185">Reference proteome</keyword>
<organism evidence="11 12">
    <name type="scientific">Novipirellula herctigrandis</name>
    <dbReference type="NCBI Taxonomy" id="2527986"/>
    <lineage>
        <taxon>Bacteria</taxon>
        <taxon>Pseudomonadati</taxon>
        <taxon>Planctomycetota</taxon>
        <taxon>Planctomycetia</taxon>
        <taxon>Pirellulales</taxon>
        <taxon>Pirellulaceae</taxon>
        <taxon>Novipirellula</taxon>
    </lineage>
</organism>
<evidence type="ECO:0000256" key="2">
    <source>
        <dbReference type="ARBA" id="ARBA00011643"/>
    </source>
</evidence>
<dbReference type="InterPro" id="IPR028979">
    <property type="entry name" value="Ser_kin/Pase_Hpr-like_N_sf"/>
</dbReference>
<evidence type="ECO:0000256" key="8">
    <source>
        <dbReference type="ARBA" id="ARBA00047820"/>
    </source>
</evidence>
<dbReference type="AlphaFoldDB" id="A0A5C5YZV2"/>
<evidence type="ECO:0000256" key="6">
    <source>
        <dbReference type="ARBA" id="ARBA00023211"/>
    </source>
</evidence>
<reference evidence="11 12" key="1">
    <citation type="submission" date="2019-02" db="EMBL/GenBank/DDBJ databases">
        <title>Deep-cultivation of Planctomycetes and their phenomic and genomic characterization uncovers novel biology.</title>
        <authorList>
            <person name="Wiegand S."/>
            <person name="Jogler M."/>
            <person name="Boedeker C."/>
            <person name="Pinto D."/>
            <person name="Vollmers J."/>
            <person name="Rivas-Marin E."/>
            <person name="Kohn T."/>
            <person name="Peeters S.H."/>
            <person name="Heuer A."/>
            <person name="Rast P."/>
            <person name="Oberbeckmann S."/>
            <person name="Bunk B."/>
            <person name="Jeske O."/>
            <person name="Meyerdierks A."/>
            <person name="Storesund J.E."/>
            <person name="Kallscheuer N."/>
            <person name="Luecker S."/>
            <person name="Lage O.M."/>
            <person name="Pohl T."/>
            <person name="Merkel B.J."/>
            <person name="Hornburger P."/>
            <person name="Mueller R.-W."/>
            <person name="Bruemmer F."/>
            <person name="Labrenz M."/>
            <person name="Spormann A.M."/>
            <person name="Op Den Camp H."/>
            <person name="Overmann J."/>
            <person name="Amann R."/>
            <person name="Jetten M.S.M."/>
            <person name="Mascher T."/>
            <person name="Medema M.H."/>
            <person name="Devos D.P."/>
            <person name="Kaster A.-K."/>
            <person name="Ovreas L."/>
            <person name="Rohde M."/>
            <person name="Galperin M.Y."/>
            <person name="Jogler C."/>
        </authorList>
    </citation>
    <scope>NUCLEOTIDE SEQUENCE [LARGE SCALE GENOMIC DNA]</scope>
    <source>
        <strain evidence="11 12">CA13</strain>
    </source>
</reference>
<dbReference type="SUPFAM" id="SSF54631">
    <property type="entry name" value="CBS-domain pair"/>
    <property type="match status" value="1"/>
</dbReference>
<protein>
    <recommendedName>
        <fullName evidence="3">inorganic diphosphatase</fullName>
        <ecNumber evidence="3">3.6.1.1</ecNumber>
    </recommendedName>
    <alternativeName>
        <fullName evidence="7">Pyrophosphate phospho-hydrolase</fullName>
    </alternativeName>
</protein>
<keyword evidence="5 11" id="KW-0378">Hydrolase</keyword>
<keyword evidence="9" id="KW-0129">CBS domain</keyword>
<dbReference type="InterPro" id="IPR004097">
    <property type="entry name" value="DHHA2"/>
</dbReference>
<dbReference type="PROSITE" id="PS51371">
    <property type="entry name" value="CBS"/>
    <property type="match status" value="1"/>
</dbReference>
<comment type="subunit">
    <text evidence="2">Homohexamer.</text>
</comment>
<comment type="cofactor">
    <cofactor evidence="1">
        <name>Mn(2+)</name>
        <dbReference type="ChEBI" id="CHEBI:29035"/>
    </cofactor>
</comment>
<dbReference type="Pfam" id="PF07085">
    <property type="entry name" value="DRTGG"/>
    <property type="match status" value="1"/>
</dbReference>
<dbReference type="InterPro" id="IPR038222">
    <property type="entry name" value="DHHA2_dom_sf"/>
</dbReference>
<evidence type="ECO:0000256" key="1">
    <source>
        <dbReference type="ARBA" id="ARBA00001936"/>
    </source>
</evidence>
<dbReference type="GO" id="GO:0004427">
    <property type="term" value="F:inorganic diphosphate phosphatase activity"/>
    <property type="evidence" value="ECO:0007669"/>
    <property type="project" value="UniProtKB-EC"/>
</dbReference>
<dbReference type="SUPFAM" id="SSF75138">
    <property type="entry name" value="HprK N-terminal domain-like"/>
    <property type="match status" value="1"/>
</dbReference>
<comment type="caution">
    <text evidence="11">The sequence shown here is derived from an EMBL/GenBank/DDBJ whole genome shotgun (WGS) entry which is preliminary data.</text>
</comment>
<dbReference type="Gene3D" id="3.40.1390.20">
    <property type="entry name" value="HprK N-terminal domain-like"/>
    <property type="match status" value="1"/>
</dbReference>
<dbReference type="RefSeq" id="WP_146395189.1">
    <property type="nucleotide sequence ID" value="NZ_SJPJ01000001.1"/>
</dbReference>
<dbReference type="OrthoDB" id="9766150at2"/>
<evidence type="ECO:0000259" key="10">
    <source>
        <dbReference type="PROSITE" id="PS51371"/>
    </source>
</evidence>
<accession>A0A5C5YZV2</accession>
<dbReference type="Pfam" id="PF01368">
    <property type="entry name" value="DHH"/>
    <property type="match status" value="1"/>
</dbReference>
<dbReference type="InterPro" id="IPR038763">
    <property type="entry name" value="DHH_sf"/>
</dbReference>
<sequence length="554" mass="61332">MTLHVFGHRNPDTDSICSAIAYADFLKQTTRPDAIAASCGAPNQRTEFALKKAHLTHPRIIMDIRPELVDVCQRQVIAARRTDTFHEVYEVMKQHSLRAIPVLDDDDRLIGIVSLLDLLELVFQGGVDPIHSREVCSNLTKVASVLGGTLAHAVEPDRTDEFILTVGAMSASGFTSRLQGFPTERLLVVSGDRPTIQLPALEMGARAIVVTGGFELSSGLLQLAQARGVSVIISPYDTATTTMRIKAARLIDSVIKRDFVSLPAKTPICTARQQIVRLPQTIFPVLDNEKLIGVISKSDLVNPPKPEIILVDHNELSQAVHGAEDADIAEVLDHHRLGGSLRSSDPIRFTLEPVGSTCTLVARKFRQAQIDPTPSMALCMASGIISDTLHLRSPTTTDVDRDVLEWLQQFCSVELEQYANEFFEVGSALRTCTPREIVREDCKEFHEANSRFSISQIEEIGFDLFWQRKEELTAALEELASEHFLDFSALLVTNIASNGSLLLMSHQPEGWDDINYPELEKNLYELEEVVSRKKQLLPLIISLLDASPVEDTST</sequence>
<comment type="catalytic activity">
    <reaction evidence="8">
        <text>diphosphate + H2O = 2 phosphate + H(+)</text>
        <dbReference type="Rhea" id="RHEA:24576"/>
        <dbReference type="ChEBI" id="CHEBI:15377"/>
        <dbReference type="ChEBI" id="CHEBI:15378"/>
        <dbReference type="ChEBI" id="CHEBI:33019"/>
        <dbReference type="ChEBI" id="CHEBI:43474"/>
        <dbReference type="EC" id="3.6.1.1"/>
    </reaction>
</comment>
<dbReference type="NCBIfam" id="NF011448">
    <property type="entry name" value="PRK14869.2-4"/>
    <property type="match status" value="1"/>
</dbReference>
<dbReference type="InterPro" id="IPR001667">
    <property type="entry name" value="DDH_dom"/>
</dbReference>
<dbReference type="Gene3D" id="3.10.310.20">
    <property type="entry name" value="DHHA2 domain"/>
    <property type="match status" value="1"/>
</dbReference>
<feature type="domain" description="CBS" evidence="10">
    <location>
        <begin position="72"/>
        <end position="130"/>
    </location>
</feature>
<dbReference type="PANTHER" id="PTHR12112">
    <property type="entry name" value="BNIP - RELATED"/>
    <property type="match status" value="1"/>
</dbReference>
<evidence type="ECO:0000256" key="4">
    <source>
        <dbReference type="ARBA" id="ARBA00022723"/>
    </source>
</evidence>
<dbReference type="SMART" id="SM00116">
    <property type="entry name" value="CBS"/>
    <property type="match status" value="2"/>
</dbReference>
<dbReference type="Pfam" id="PF00571">
    <property type="entry name" value="CBS"/>
    <property type="match status" value="2"/>
</dbReference>
<evidence type="ECO:0000256" key="5">
    <source>
        <dbReference type="ARBA" id="ARBA00022801"/>
    </source>
</evidence>
<dbReference type="EMBL" id="SJPJ01000001">
    <property type="protein sequence ID" value="TWT80101.1"/>
    <property type="molecule type" value="Genomic_DNA"/>
</dbReference>
<evidence type="ECO:0000313" key="11">
    <source>
        <dbReference type="EMBL" id="TWT80101.1"/>
    </source>
</evidence>
<dbReference type="SUPFAM" id="SSF64182">
    <property type="entry name" value="DHH phosphoesterases"/>
    <property type="match status" value="1"/>
</dbReference>
<dbReference type="Proteomes" id="UP000315010">
    <property type="component" value="Unassembled WGS sequence"/>
</dbReference>
<evidence type="ECO:0000256" key="7">
    <source>
        <dbReference type="ARBA" id="ARBA00032535"/>
    </source>
</evidence>
<dbReference type="InterPro" id="IPR046342">
    <property type="entry name" value="CBS_dom_sf"/>
</dbReference>
<evidence type="ECO:0000256" key="3">
    <source>
        <dbReference type="ARBA" id="ARBA00012146"/>
    </source>
</evidence>